<evidence type="ECO:0000313" key="3">
    <source>
        <dbReference type="Proteomes" id="UP001218218"/>
    </source>
</evidence>
<dbReference type="AlphaFoldDB" id="A0AAD6ZZB1"/>
<evidence type="ECO:0000313" key="2">
    <source>
        <dbReference type="EMBL" id="KAJ7346293.1"/>
    </source>
</evidence>
<feature type="compositionally biased region" description="Basic and acidic residues" evidence="1">
    <location>
        <begin position="55"/>
        <end position="69"/>
    </location>
</feature>
<accession>A0AAD6ZZB1</accession>
<feature type="compositionally biased region" description="Basic and acidic residues" evidence="1">
    <location>
        <begin position="9"/>
        <end position="21"/>
    </location>
</feature>
<feature type="region of interest" description="Disordered" evidence="1">
    <location>
        <begin position="45"/>
        <end position="69"/>
    </location>
</feature>
<name>A0AAD6ZZB1_9AGAR</name>
<comment type="caution">
    <text evidence="2">The sequence shown here is derived from an EMBL/GenBank/DDBJ whole genome shotgun (WGS) entry which is preliminary data.</text>
</comment>
<gene>
    <name evidence="2" type="ORF">DFH08DRAFT_1081118</name>
</gene>
<feature type="region of interest" description="Disordered" evidence="1">
    <location>
        <begin position="1"/>
        <end position="21"/>
    </location>
</feature>
<organism evidence="2 3">
    <name type="scientific">Mycena albidolilacea</name>
    <dbReference type="NCBI Taxonomy" id="1033008"/>
    <lineage>
        <taxon>Eukaryota</taxon>
        <taxon>Fungi</taxon>
        <taxon>Dikarya</taxon>
        <taxon>Basidiomycota</taxon>
        <taxon>Agaricomycotina</taxon>
        <taxon>Agaricomycetes</taxon>
        <taxon>Agaricomycetidae</taxon>
        <taxon>Agaricales</taxon>
        <taxon>Marasmiineae</taxon>
        <taxon>Mycenaceae</taxon>
        <taxon>Mycena</taxon>
    </lineage>
</organism>
<dbReference type="Proteomes" id="UP001218218">
    <property type="component" value="Unassembled WGS sequence"/>
</dbReference>
<reference evidence="2" key="1">
    <citation type="submission" date="2023-03" db="EMBL/GenBank/DDBJ databases">
        <title>Massive genome expansion in bonnet fungi (Mycena s.s.) driven by repeated elements and novel gene families across ecological guilds.</title>
        <authorList>
            <consortium name="Lawrence Berkeley National Laboratory"/>
            <person name="Harder C.B."/>
            <person name="Miyauchi S."/>
            <person name="Viragh M."/>
            <person name="Kuo A."/>
            <person name="Thoen E."/>
            <person name="Andreopoulos B."/>
            <person name="Lu D."/>
            <person name="Skrede I."/>
            <person name="Drula E."/>
            <person name="Henrissat B."/>
            <person name="Morin E."/>
            <person name="Kohler A."/>
            <person name="Barry K."/>
            <person name="LaButti K."/>
            <person name="Morin E."/>
            <person name="Salamov A."/>
            <person name="Lipzen A."/>
            <person name="Mereny Z."/>
            <person name="Hegedus B."/>
            <person name="Baldrian P."/>
            <person name="Stursova M."/>
            <person name="Weitz H."/>
            <person name="Taylor A."/>
            <person name="Grigoriev I.V."/>
            <person name="Nagy L.G."/>
            <person name="Martin F."/>
            <person name="Kauserud H."/>
        </authorList>
    </citation>
    <scope>NUCLEOTIDE SEQUENCE</scope>
    <source>
        <strain evidence="2">CBHHK002</strain>
    </source>
</reference>
<keyword evidence="3" id="KW-1185">Reference proteome</keyword>
<proteinExistence type="predicted"/>
<sequence length="258" mass="28354">MIAPGAMPRTHDRLNGNDRSEKLEEYSACAADQALYNDLLQFRFPPKSSSTGVYPKHELPPPSREQEKRWSVTGGMYPTKQLLDTIPPIHSVIESVPPSAPMLEDNTADGTMASIHGPQLSQFYGPCPDCGYFQCPNAAGGKYDGCPYATMPPSGPTLEDCTADETMTIVRDGRQLSPTYEPCTECGYFECPNAVGGEYDGCPYTTVYEVSVRYDPYTGYGYEYLPRSSNPRGWTFENTGGCRLYALGIKRLAPCSEA</sequence>
<dbReference type="EMBL" id="JARIHO010000021">
    <property type="protein sequence ID" value="KAJ7346293.1"/>
    <property type="molecule type" value="Genomic_DNA"/>
</dbReference>
<evidence type="ECO:0000256" key="1">
    <source>
        <dbReference type="SAM" id="MobiDB-lite"/>
    </source>
</evidence>
<protein>
    <submittedName>
        <fullName evidence="2">Uncharacterized protein</fullName>
    </submittedName>
</protein>